<dbReference type="EMBL" id="LUEZ02000052">
    <property type="protein sequence ID" value="RDB22200.1"/>
    <property type="molecule type" value="Genomic_DNA"/>
</dbReference>
<protein>
    <submittedName>
        <fullName evidence="1">Uncharacterized protein</fullName>
    </submittedName>
</protein>
<dbReference type="AlphaFoldDB" id="A0A369JLW4"/>
<sequence>MLFVAVTDILGRNSQKANLISSPTASTKQDSDINTPDNLGMTDAILVNIDTFSEVVADSFDNTVRLLPRPYCSIIFSRLSTLGAHGGPSAQVALIASWWHRSRNCYIIPRHPTLTRI</sequence>
<gene>
    <name evidence="1" type="ORF">Hypma_010728</name>
</gene>
<organism evidence="1 2">
    <name type="scientific">Hypsizygus marmoreus</name>
    <name type="common">White beech mushroom</name>
    <name type="synonym">Agaricus marmoreus</name>
    <dbReference type="NCBI Taxonomy" id="39966"/>
    <lineage>
        <taxon>Eukaryota</taxon>
        <taxon>Fungi</taxon>
        <taxon>Dikarya</taxon>
        <taxon>Basidiomycota</taxon>
        <taxon>Agaricomycotina</taxon>
        <taxon>Agaricomycetes</taxon>
        <taxon>Agaricomycetidae</taxon>
        <taxon>Agaricales</taxon>
        <taxon>Tricholomatineae</taxon>
        <taxon>Lyophyllaceae</taxon>
        <taxon>Hypsizygus</taxon>
    </lineage>
</organism>
<name>A0A369JLW4_HYPMA</name>
<accession>A0A369JLW4</accession>
<evidence type="ECO:0000313" key="1">
    <source>
        <dbReference type="EMBL" id="RDB22200.1"/>
    </source>
</evidence>
<comment type="caution">
    <text evidence="1">The sequence shown here is derived from an EMBL/GenBank/DDBJ whole genome shotgun (WGS) entry which is preliminary data.</text>
</comment>
<reference evidence="1" key="1">
    <citation type="submission" date="2018-04" db="EMBL/GenBank/DDBJ databases">
        <title>Whole genome sequencing of Hypsizygus marmoreus.</title>
        <authorList>
            <person name="Choi I.-G."/>
            <person name="Min B."/>
            <person name="Kim J.-G."/>
            <person name="Kim S."/>
            <person name="Oh Y.-L."/>
            <person name="Kong W.-S."/>
            <person name="Park H."/>
            <person name="Jeong J."/>
            <person name="Song E.-S."/>
        </authorList>
    </citation>
    <scope>NUCLEOTIDE SEQUENCE [LARGE SCALE GENOMIC DNA]</scope>
    <source>
        <strain evidence="1">51987-8</strain>
    </source>
</reference>
<proteinExistence type="predicted"/>
<dbReference type="Proteomes" id="UP000076154">
    <property type="component" value="Unassembled WGS sequence"/>
</dbReference>
<evidence type="ECO:0000313" key="2">
    <source>
        <dbReference type="Proteomes" id="UP000076154"/>
    </source>
</evidence>
<keyword evidence="2" id="KW-1185">Reference proteome</keyword>
<dbReference type="InParanoid" id="A0A369JLW4"/>